<dbReference type="InterPro" id="IPR012902">
    <property type="entry name" value="N_methyl_site"/>
</dbReference>
<name>A0A6G7WIR4_9LACT</name>
<dbReference type="AlphaFoldDB" id="A0A6G7WIR4"/>
<evidence type="ECO:0000256" key="1">
    <source>
        <dbReference type="ARBA" id="ARBA00004241"/>
    </source>
</evidence>
<gene>
    <name evidence="4" type="ORF">G7058_08855</name>
</gene>
<dbReference type="RefSeq" id="WP_166063195.1">
    <property type="nucleotide sequence ID" value="NZ_CP049889.1"/>
</dbReference>
<proteinExistence type="predicted"/>
<dbReference type="KEGG" id="jpo:G7058_08855"/>
<evidence type="ECO:0000256" key="2">
    <source>
        <dbReference type="ARBA" id="ARBA00023287"/>
    </source>
</evidence>
<dbReference type="PROSITE" id="PS00409">
    <property type="entry name" value="PROKAR_NTER_METHYL"/>
    <property type="match status" value="1"/>
</dbReference>
<keyword evidence="3" id="KW-0472">Membrane</keyword>
<dbReference type="EMBL" id="CP049889">
    <property type="protein sequence ID" value="QIK52132.1"/>
    <property type="molecule type" value="Genomic_DNA"/>
</dbReference>
<evidence type="ECO:0000256" key="3">
    <source>
        <dbReference type="SAM" id="Phobius"/>
    </source>
</evidence>
<dbReference type="GO" id="GO:0030420">
    <property type="term" value="P:establishment of competence for transformation"/>
    <property type="evidence" value="ECO:0007669"/>
    <property type="project" value="UniProtKB-KW"/>
</dbReference>
<feature type="transmembrane region" description="Helical" evidence="3">
    <location>
        <begin position="21"/>
        <end position="43"/>
    </location>
</feature>
<sequence>MAEMMKKIKEKLLKQESGVTLVELLASIVLLTIIVTTFLTFFVQAGRTNNRIDDMNEATFIAQEQLELITGYSEELTVADTKKKLATSKNGYNIHVTFEPKDDLQAVMVIVSKEEKPLAQMETRLPFKK</sequence>
<accession>A0A6G7WIR4</accession>
<protein>
    <submittedName>
        <fullName evidence="4">Type II secretion system protein</fullName>
    </submittedName>
</protein>
<comment type="subcellular location">
    <subcellularLocation>
        <location evidence="1">Cell surface</location>
    </subcellularLocation>
</comment>
<evidence type="ECO:0000313" key="4">
    <source>
        <dbReference type="EMBL" id="QIK52132.1"/>
    </source>
</evidence>
<reference evidence="4 5" key="1">
    <citation type="journal article" date="2017" name="Int. J. Syst. Evol. Microbiol.">
        <title>Jeotgalibaca porci sp. nov. and Jeotgalibaca arthritidis sp. nov., isolated from pigs, and emended description of the genus Jeotgalibaca.</title>
        <authorList>
            <person name="Zamora L."/>
            <person name="Perez-Sancho M."/>
            <person name="Dominguez L."/>
            <person name="Fernandez-Garayzabal J.F."/>
            <person name="Vela A.I."/>
        </authorList>
    </citation>
    <scope>NUCLEOTIDE SEQUENCE [LARGE SCALE GENOMIC DNA]</scope>
    <source>
        <strain evidence="4 5">CCUG 69148</strain>
    </source>
</reference>
<evidence type="ECO:0000313" key="5">
    <source>
        <dbReference type="Proteomes" id="UP000501830"/>
    </source>
</evidence>
<dbReference type="GO" id="GO:0009986">
    <property type="term" value="C:cell surface"/>
    <property type="evidence" value="ECO:0007669"/>
    <property type="project" value="UniProtKB-SubCell"/>
</dbReference>
<keyword evidence="2" id="KW-0178">Competence</keyword>
<keyword evidence="5" id="KW-1185">Reference proteome</keyword>
<dbReference type="Proteomes" id="UP000501830">
    <property type="component" value="Chromosome"/>
</dbReference>
<organism evidence="4 5">
    <name type="scientific">Jeotgalibaca porci</name>
    <dbReference type="NCBI Taxonomy" id="1868793"/>
    <lineage>
        <taxon>Bacteria</taxon>
        <taxon>Bacillati</taxon>
        <taxon>Bacillota</taxon>
        <taxon>Bacilli</taxon>
        <taxon>Lactobacillales</taxon>
        <taxon>Carnobacteriaceae</taxon>
        <taxon>Jeotgalibaca</taxon>
    </lineage>
</organism>
<dbReference type="GeneID" id="94553390"/>
<keyword evidence="3" id="KW-0812">Transmembrane</keyword>
<keyword evidence="3" id="KW-1133">Transmembrane helix</keyword>